<dbReference type="AlphaFoldDB" id="A0A9N9CLB0"/>
<accession>A0A9N9CLB0</accession>
<dbReference type="OrthoDB" id="2398066at2759"/>
<proteinExistence type="predicted"/>
<feature type="compositionally biased region" description="Basic residues" evidence="1">
    <location>
        <begin position="100"/>
        <end position="110"/>
    </location>
</feature>
<feature type="region of interest" description="Disordered" evidence="1">
    <location>
        <begin position="128"/>
        <end position="152"/>
    </location>
</feature>
<dbReference type="EMBL" id="CAJVPS010004784">
    <property type="protein sequence ID" value="CAG8607803.1"/>
    <property type="molecule type" value="Genomic_DNA"/>
</dbReference>
<feature type="compositionally biased region" description="Basic and acidic residues" evidence="1">
    <location>
        <begin position="84"/>
        <end position="99"/>
    </location>
</feature>
<reference evidence="2" key="1">
    <citation type="submission" date="2021-06" db="EMBL/GenBank/DDBJ databases">
        <authorList>
            <person name="Kallberg Y."/>
            <person name="Tangrot J."/>
            <person name="Rosling A."/>
        </authorList>
    </citation>
    <scope>NUCLEOTIDE SEQUENCE</scope>
    <source>
        <strain evidence="2">FL130A</strain>
    </source>
</reference>
<feature type="region of interest" description="Disordered" evidence="1">
    <location>
        <begin position="1"/>
        <end position="113"/>
    </location>
</feature>
<comment type="caution">
    <text evidence="2">The sequence shown here is derived from an EMBL/GenBank/DDBJ whole genome shotgun (WGS) entry which is preliminary data.</text>
</comment>
<organism evidence="2 3">
    <name type="scientific">Ambispora leptoticha</name>
    <dbReference type="NCBI Taxonomy" id="144679"/>
    <lineage>
        <taxon>Eukaryota</taxon>
        <taxon>Fungi</taxon>
        <taxon>Fungi incertae sedis</taxon>
        <taxon>Mucoromycota</taxon>
        <taxon>Glomeromycotina</taxon>
        <taxon>Glomeromycetes</taxon>
        <taxon>Archaeosporales</taxon>
        <taxon>Ambisporaceae</taxon>
        <taxon>Ambispora</taxon>
    </lineage>
</organism>
<feature type="compositionally biased region" description="Basic and acidic residues" evidence="1">
    <location>
        <begin position="52"/>
        <end position="66"/>
    </location>
</feature>
<sequence>MTERNNSRVRGTFQNSANSYPHGQVGDSTWFSPNPHKHILGRYSPTMGIPYQKKENDTDLSGRDARTLGGQGGVNGTETSGASKDNKPHIFNSEKEEKMAKKKSKTKKKGEKIMQKNDNESLHIHVRGVPPQSNTQQQEPGNRIESENDADVEVVSRKSCPNSGAIEKMSKSLGQLLRIGTLACTGWTTEEPTTPCRFIQPNTIFTADGVQAPVHQVSEGSGEDEPHERGKNSLMVVEKFKNESDACRIAKSVSYELINKESSVDFYSKCIKMYGFNHIIIIEEHENGLLFLDCYGRVFDWDAMVALLRPLGKNLDECDFTRLVWYLEPDTTITEMYDFE</sequence>
<protein>
    <submittedName>
        <fullName evidence="2">3933_t:CDS:1</fullName>
    </submittedName>
</protein>
<evidence type="ECO:0000313" key="3">
    <source>
        <dbReference type="Proteomes" id="UP000789508"/>
    </source>
</evidence>
<feature type="compositionally biased region" description="Polar residues" evidence="1">
    <location>
        <begin position="131"/>
        <end position="140"/>
    </location>
</feature>
<dbReference type="Proteomes" id="UP000789508">
    <property type="component" value="Unassembled WGS sequence"/>
</dbReference>
<gene>
    <name evidence="2" type="ORF">ALEPTO_LOCUS8430</name>
</gene>
<keyword evidence="3" id="KW-1185">Reference proteome</keyword>
<feature type="compositionally biased region" description="Polar residues" evidence="1">
    <location>
        <begin position="8"/>
        <end position="32"/>
    </location>
</feature>
<evidence type="ECO:0000256" key="1">
    <source>
        <dbReference type="SAM" id="MobiDB-lite"/>
    </source>
</evidence>
<evidence type="ECO:0000313" key="2">
    <source>
        <dbReference type="EMBL" id="CAG8607803.1"/>
    </source>
</evidence>
<name>A0A9N9CLB0_9GLOM</name>